<dbReference type="InterPro" id="IPR028846">
    <property type="entry name" value="Recoverin"/>
</dbReference>
<accession>X6MNH7</accession>
<dbReference type="Gene3D" id="1.10.238.10">
    <property type="entry name" value="EF-hand"/>
    <property type="match status" value="1"/>
</dbReference>
<dbReference type="Proteomes" id="UP000023152">
    <property type="component" value="Unassembled WGS sequence"/>
</dbReference>
<keyword evidence="2" id="KW-0519">Myristate</keyword>
<evidence type="ECO:0000256" key="4">
    <source>
        <dbReference type="ARBA" id="ARBA00023288"/>
    </source>
</evidence>
<evidence type="ECO:0000256" key="2">
    <source>
        <dbReference type="ARBA" id="ARBA00022707"/>
    </source>
</evidence>
<dbReference type="PANTHER" id="PTHR23055:SF178">
    <property type="entry name" value="NEUROCALCIN HOMOLOG"/>
    <property type="match status" value="1"/>
</dbReference>
<comment type="caution">
    <text evidence="5">The sequence shown here is derived from an EMBL/GenBank/DDBJ whole genome shotgun (WGS) entry which is preliminary data.</text>
</comment>
<keyword evidence="3" id="KW-0677">Repeat</keyword>
<gene>
    <name evidence="5" type="ORF">RFI_22136</name>
</gene>
<evidence type="ECO:0000313" key="5">
    <source>
        <dbReference type="EMBL" id="ETO15226.1"/>
    </source>
</evidence>
<dbReference type="OrthoDB" id="191686at2759"/>
<name>X6MNH7_RETFI</name>
<dbReference type="AlphaFoldDB" id="X6MNH7"/>
<reference evidence="5 6" key="1">
    <citation type="journal article" date="2013" name="Curr. Biol.">
        <title>The Genome of the Foraminiferan Reticulomyxa filosa.</title>
        <authorList>
            <person name="Glockner G."/>
            <person name="Hulsmann N."/>
            <person name="Schleicher M."/>
            <person name="Noegel A.A."/>
            <person name="Eichinger L."/>
            <person name="Gallinger C."/>
            <person name="Pawlowski J."/>
            <person name="Sierra R."/>
            <person name="Euteneuer U."/>
            <person name="Pillet L."/>
            <person name="Moustafa A."/>
            <person name="Platzer M."/>
            <person name="Groth M."/>
            <person name="Szafranski K."/>
            <person name="Schliwa M."/>
        </authorList>
    </citation>
    <scope>NUCLEOTIDE SEQUENCE [LARGE SCALE GENOMIC DNA]</scope>
</reference>
<dbReference type="PANTHER" id="PTHR23055">
    <property type="entry name" value="CALCIUM BINDING PROTEINS"/>
    <property type="match status" value="1"/>
</dbReference>
<dbReference type="GO" id="GO:0005509">
    <property type="term" value="F:calcium ion binding"/>
    <property type="evidence" value="ECO:0007669"/>
    <property type="project" value="InterPro"/>
</dbReference>
<sequence length="222" mass="26397">MKDAQTSHFFYVLFIKYGLVDCFIETKILKNRIRFNSFVFEVFLEFFNLPVILGERLFDVFDTKQDDMINFDKFYNRGTMKEKIDMLFEMYALNGQSYITKEQLQAVFFSLVTPTSGIFYSDDPIRVIGGSKVNCKKNKINLKKKKESKQQRIHYTYACIMIRSHEWMFRLAERTHKIVNELVDEAFLHSDQENADKLSLTQFWQSRCDGSVEYRIYQACFG</sequence>
<organism evidence="5 6">
    <name type="scientific">Reticulomyxa filosa</name>
    <dbReference type="NCBI Taxonomy" id="46433"/>
    <lineage>
        <taxon>Eukaryota</taxon>
        <taxon>Sar</taxon>
        <taxon>Rhizaria</taxon>
        <taxon>Retaria</taxon>
        <taxon>Foraminifera</taxon>
        <taxon>Monothalamids</taxon>
        <taxon>Reticulomyxidae</taxon>
        <taxon>Reticulomyxa</taxon>
    </lineage>
</organism>
<evidence type="ECO:0000256" key="1">
    <source>
        <dbReference type="ARBA" id="ARBA00006049"/>
    </source>
</evidence>
<evidence type="ECO:0000313" key="6">
    <source>
        <dbReference type="Proteomes" id="UP000023152"/>
    </source>
</evidence>
<protein>
    <submittedName>
        <fullName evidence="5">Asparagine rich protein</fullName>
    </submittedName>
</protein>
<proteinExistence type="inferred from homology"/>
<comment type="similarity">
    <text evidence="1">Belongs to the recoverin family.</text>
</comment>
<keyword evidence="4" id="KW-0449">Lipoprotein</keyword>
<dbReference type="EMBL" id="ASPP01019351">
    <property type="protein sequence ID" value="ETO15226.1"/>
    <property type="molecule type" value="Genomic_DNA"/>
</dbReference>
<dbReference type="InterPro" id="IPR011992">
    <property type="entry name" value="EF-hand-dom_pair"/>
</dbReference>
<evidence type="ECO:0000256" key="3">
    <source>
        <dbReference type="ARBA" id="ARBA00022737"/>
    </source>
</evidence>
<keyword evidence="6" id="KW-1185">Reference proteome</keyword>
<dbReference type="SUPFAM" id="SSF47473">
    <property type="entry name" value="EF-hand"/>
    <property type="match status" value="1"/>
</dbReference>